<feature type="region of interest" description="Disordered" evidence="1">
    <location>
        <begin position="167"/>
        <end position="189"/>
    </location>
</feature>
<gene>
    <name evidence="2" type="ORF">LTR78_009695</name>
</gene>
<evidence type="ECO:0000313" key="3">
    <source>
        <dbReference type="Proteomes" id="UP001274830"/>
    </source>
</evidence>
<organism evidence="2 3">
    <name type="scientific">Recurvomyces mirabilis</name>
    <dbReference type="NCBI Taxonomy" id="574656"/>
    <lineage>
        <taxon>Eukaryota</taxon>
        <taxon>Fungi</taxon>
        <taxon>Dikarya</taxon>
        <taxon>Ascomycota</taxon>
        <taxon>Pezizomycotina</taxon>
        <taxon>Dothideomycetes</taxon>
        <taxon>Dothideomycetidae</taxon>
        <taxon>Mycosphaerellales</taxon>
        <taxon>Teratosphaeriaceae</taxon>
        <taxon>Recurvomyces</taxon>
    </lineage>
</organism>
<comment type="caution">
    <text evidence="2">The sequence shown here is derived from an EMBL/GenBank/DDBJ whole genome shotgun (WGS) entry which is preliminary data.</text>
</comment>
<keyword evidence="3" id="KW-1185">Reference proteome</keyword>
<sequence>MTLLMSMSIRGRRQIRIIIELTLQQRQAGPNLGMLQRDLAPSPGIVSAPRLLHRLGLYHLPMVQHTTHCLSSCSYSALSLHSTSTTCENLLRQHGHPDLSLLEQEYRRVESAVRRILSSSWHDGNGDDNDDDDNAGIGLRTDRNGPSLLSVFADPSFDIETLPQEPIKSTSAQHQASIQPSPAHSRDPQCAYTPLPAFYIYSPSFDLEAHTGLTPLDPRANGGISMPEKAAYLHGPPWMASVQSGPPQINGEEVCEILGRDRAEERVEEDDDEEDVVDALVRRWTTVEL</sequence>
<accession>A0AAE0TNF0</accession>
<protein>
    <submittedName>
        <fullName evidence="2">Uncharacterized protein</fullName>
    </submittedName>
</protein>
<feature type="region of interest" description="Disordered" evidence="1">
    <location>
        <begin position="119"/>
        <end position="141"/>
    </location>
</feature>
<name>A0AAE0TNF0_9PEZI</name>
<feature type="compositionally biased region" description="Polar residues" evidence="1">
    <location>
        <begin position="167"/>
        <end position="182"/>
    </location>
</feature>
<evidence type="ECO:0000313" key="2">
    <source>
        <dbReference type="EMBL" id="KAK3670454.1"/>
    </source>
</evidence>
<proteinExistence type="predicted"/>
<dbReference type="Proteomes" id="UP001274830">
    <property type="component" value="Unassembled WGS sequence"/>
</dbReference>
<dbReference type="EMBL" id="JAUTXT010000056">
    <property type="protein sequence ID" value="KAK3670454.1"/>
    <property type="molecule type" value="Genomic_DNA"/>
</dbReference>
<evidence type="ECO:0000256" key="1">
    <source>
        <dbReference type="SAM" id="MobiDB-lite"/>
    </source>
</evidence>
<reference evidence="2" key="1">
    <citation type="submission" date="2023-07" db="EMBL/GenBank/DDBJ databases">
        <title>Black Yeasts Isolated from many extreme environments.</title>
        <authorList>
            <person name="Coleine C."/>
            <person name="Stajich J.E."/>
            <person name="Selbmann L."/>
        </authorList>
    </citation>
    <scope>NUCLEOTIDE SEQUENCE</scope>
    <source>
        <strain evidence="2">CCFEE 5485</strain>
    </source>
</reference>
<dbReference type="AlphaFoldDB" id="A0AAE0TNF0"/>